<proteinExistence type="predicted"/>
<name>A0A8X6NEV0_NEPPI</name>
<dbReference type="OrthoDB" id="6418612at2759"/>
<dbReference type="AlphaFoldDB" id="A0A8X6NEV0"/>
<gene>
    <name evidence="1" type="ORF">NPIL_4571</name>
</gene>
<dbReference type="EMBL" id="BMAW01057395">
    <property type="protein sequence ID" value="GFT10591.1"/>
    <property type="molecule type" value="Genomic_DNA"/>
</dbReference>
<reference evidence="1" key="1">
    <citation type="submission" date="2020-08" db="EMBL/GenBank/DDBJ databases">
        <title>Multicomponent nature underlies the extraordinary mechanical properties of spider dragline silk.</title>
        <authorList>
            <person name="Kono N."/>
            <person name="Nakamura H."/>
            <person name="Mori M."/>
            <person name="Yoshida Y."/>
            <person name="Ohtoshi R."/>
            <person name="Malay A.D."/>
            <person name="Moran D.A.P."/>
            <person name="Tomita M."/>
            <person name="Numata K."/>
            <person name="Arakawa K."/>
        </authorList>
    </citation>
    <scope>NUCLEOTIDE SEQUENCE</scope>
</reference>
<accession>A0A8X6NEV0</accession>
<comment type="caution">
    <text evidence="1">The sequence shown here is derived from an EMBL/GenBank/DDBJ whole genome shotgun (WGS) entry which is preliminary data.</text>
</comment>
<evidence type="ECO:0000313" key="2">
    <source>
        <dbReference type="Proteomes" id="UP000887013"/>
    </source>
</evidence>
<sequence length="279" mass="31782">MAVKGSRLGNAVNLSNSLCKFPQECLRADRLAAYCSTYNLQSLKFEYQNASHVLAEESKKALSNGVCLLAGGGGQGSVEKIPENDRTSLYFFGAIDCQKHDLAVKDRIELIEREAAGCRQHSFSRPLPWYCHDSIILQGNLLRQLSPQDQLSVFKGMMKGSIEMHTKIFCLSIMSSQQLEEVIKNEASPVFIALCNWPNNLYFAEMSECFFSFFSKKEFLLLLEVICEQRGFDWNDRDYAKLFYKLWNKIPDSCKHYVENSFASDVMKEVLHRCCSDAL</sequence>
<dbReference type="Proteomes" id="UP000887013">
    <property type="component" value="Unassembled WGS sequence"/>
</dbReference>
<keyword evidence="2" id="KW-1185">Reference proteome</keyword>
<evidence type="ECO:0000313" key="1">
    <source>
        <dbReference type="EMBL" id="GFT10591.1"/>
    </source>
</evidence>
<organism evidence="1 2">
    <name type="scientific">Nephila pilipes</name>
    <name type="common">Giant wood spider</name>
    <name type="synonym">Nephila maculata</name>
    <dbReference type="NCBI Taxonomy" id="299642"/>
    <lineage>
        <taxon>Eukaryota</taxon>
        <taxon>Metazoa</taxon>
        <taxon>Ecdysozoa</taxon>
        <taxon>Arthropoda</taxon>
        <taxon>Chelicerata</taxon>
        <taxon>Arachnida</taxon>
        <taxon>Araneae</taxon>
        <taxon>Araneomorphae</taxon>
        <taxon>Entelegynae</taxon>
        <taxon>Araneoidea</taxon>
        <taxon>Nephilidae</taxon>
        <taxon>Nephila</taxon>
    </lineage>
</organism>
<protein>
    <submittedName>
        <fullName evidence="1">Uncharacterized protein</fullName>
    </submittedName>
</protein>